<name>A0A1V6T491_9EURO</name>
<evidence type="ECO:0000313" key="3">
    <source>
        <dbReference type="EMBL" id="OQE20573.1"/>
    </source>
</evidence>
<accession>A0A1V6T491</accession>
<dbReference type="AlphaFoldDB" id="A0A1V6T491"/>
<dbReference type="OrthoDB" id="10556627at2759"/>
<organism evidence="3 4">
    <name type="scientific">Penicillium steckii</name>
    <dbReference type="NCBI Taxonomy" id="303698"/>
    <lineage>
        <taxon>Eukaryota</taxon>
        <taxon>Fungi</taxon>
        <taxon>Dikarya</taxon>
        <taxon>Ascomycota</taxon>
        <taxon>Pezizomycotina</taxon>
        <taxon>Eurotiomycetes</taxon>
        <taxon>Eurotiomycetidae</taxon>
        <taxon>Eurotiales</taxon>
        <taxon>Aspergillaceae</taxon>
        <taxon>Penicillium</taxon>
    </lineage>
</organism>
<reference evidence="4" key="1">
    <citation type="journal article" date="2017" name="Nat. Microbiol.">
        <title>Global analysis of biosynthetic gene clusters reveals vast potential of secondary metabolite production in Penicillium species.</title>
        <authorList>
            <person name="Nielsen J.C."/>
            <person name="Grijseels S."/>
            <person name="Prigent S."/>
            <person name="Ji B."/>
            <person name="Dainat J."/>
            <person name="Nielsen K.F."/>
            <person name="Frisvad J.C."/>
            <person name="Workman M."/>
            <person name="Nielsen J."/>
        </authorList>
    </citation>
    <scope>NUCLEOTIDE SEQUENCE [LARGE SCALE GENOMIC DNA]</scope>
    <source>
        <strain evidence="4">IBT 24891</strain>
    </source>
</reference>
<keyword evidence="2" id="KW-0732">Signal</keyword>
<evidence type="ECO:0000256" key="1">
    <source>
        <dbReference type="SAM" id="MobiDB-lite"/>
    </source>
</evidence>
<feature type="chain" id="PRO_5012054020" evidence="2">
    <location>
        <begin position="22"/>
        <end position="667"/>
    </location>
</feature>
<proteinExistence type="predicted"/>
<dbReference type="STRING" id="303698.A0A1V6T491"/>
<evidence type="ECO:0000256" key="2">
    <source>
        <dbReference type="SAM" id="SignalP"/>
    </source>
</evidence>
<gene>
    <name evidence="3" type="ORF">PENSTE_c013G02744</name>
</gene>
<feature type="region of interest" description="Disordered" evidence="1">
    <location>
        <begin position="26"/>
        <end position="55"/>
    </location>
</feature>
<protein>
    <submittedName>
        <fullName evidence="3">Uncharacterized protein</fullName>
    </submittedName>
</protein>
<keyword evidence="4" id="KW-1185">Reference proteome</keyword>
<dbReference type="Proteomes" id="UP000191285">
    <property type="component" value="Unassembled WGS sequence"/>
</dbReference>
<dbReference type="EMBL" id="MLKD01000013">
    <property type="protein sequence ID" value="OQE20573.1"/>
    <property type="molecule type" value="Genomic_DNA"/>
</dbReference>
<comment type="caution">
    <text evidence="3">The sequence shown here is derived from an EMBL/GenBank/DDBJ whole genome shotgun (WGS) entry which is preliminary data.</text>
</comment>
<feature type="signal peptide" evidence="2">
    <location>
        <begin position="1"/>
        <end position="21"/>
    </location>
</feature>
<evidence type="ECO:0000313" key="4">
    <source>
        <dbReference type="Proteomes" id="UP000191285"/>
    </source>
</evidence>
<sequence>MTKSFALRVLLAAAAVSPALAVPGRRSAAPASSSSVPAPTPAGGAAPTTTQSAGGPTETIIVATLAEGAKVGDKKAKWLTYLVTGEPDWCNGANSSQLITDDVSNHQLPGTLYYGTKWGDPEWLNDCSYDSFASTWGCKGWSASCSVVTDNGNNGKSVATCDGEEVLEMVTCTKDASATSASQTLVVPSGTASANPAYTSDCQESNRNSDSWKDNKMDDLLQDIIDEIPTDYEDSFLAFVRSKATGVDTFDCDISSPDGFPYTCDVDLQKCTEGENARYYFALRAISHFHDWATMILDAIERAKGQFASDSEGITHDFVRTDLPDAGAEAWVPTLLAGLLGAVGGIMGGAAAVAPELAVGAGVAAGAAGAASGGTSFSAGIISSAMESADGVIQNELDSLASVQDYITTQLNATQDAISDWANTTINGKAGGDYIHQNPNMYDMLLFGKFASDKIGGKGAYDVNESALKYMWSAAISYIWSVQEGKVFIAKLSGDLAGFGHVCDISLRDDISRACDGDTAYFFMPVKEVVTDYKKQIYGADDDTLKKYGTSLLDLAMGANYTQSTFGFSQDFSDSTRGTIKDTFSDLGAAPEYPFTAIPFCDLDAIEKTWNNKDAKARWGEKADFTVVRYIALQSCSMYTVNGQSWPMSDKDGFATSDRFPYKSNLA</sequence>